<dbReference type="EMBL" id="QUSL01000133">
    <property type="protein sequence ID" value="RGD73279.1"/>
    <property type="molecule type" value="Genomic_DNA"/>
</dbReference>
<gene>
    <name evidence="3" type="ORF">DXB93_19930</name>
</gene>
<dbReference type="PROSITE" id="PS51898">
    <property type="entry name" value="TYR_RECOMBINASE"/>
    <property type="match status" value="1"/>
</dbReference>
<accession>A0A3E3DWD1</accession>
<evidence type="ECO:0000313" key="4">
    <source>
        <dbReference type="Proteomes" id="UP000261032"/>
    </source>
</evidence>
<dbReference type="Gene3D" id="1.10.443.10">
    <property type="entry name" value="Intergrase catalytic core"/>
    <property type="match status" value="1"/>
</dbReference>
<evidence type="ECO:0000313" key="3">
    <source>
        <dbReference type="EMBL" id="RGD73279.1"/>
    </source>
</evidence>
<feature type="domain" description="Tyr recombinase" evidence="2">
    <location>
        <begin position="1"/>
        <end position="149"/>
    </location>
</feature>
<dbReference type="InterPro" id="IPR011010">
    <property type="entry name" value="DNA_brk_join_enz"/>
</dbReference>
<reference evidence="3 4" key="1">
    <citation type="submission" date="2018-08" db="EMBL/GenBank/DDBJ databases">
        <title>A genome reference for cultivated species of the human gut microbiota.</title>
        <authorList>
            <person name="Zou Y."/>
            <person name="Xue W."/>
            <person name="Luo G."/>
        </authorList>
    </citation>
    <scope>NUCLEOTIDE SEQUENCE [LARGE SCALE GENOMIC DNA]</scope>
    <source>
        <strain evidence="3 4">OM06-4</strain>
    </source>
</reference>
<dbReference type="GO" id="GO:0015074">
    <property type="term" value="P:DNA integration"/>
    <property type="evidence" value="ECO:0007669"/>
    <property type="project" value="InterPro"/>
</dbReference>
<name>A0A3E3DWD1_9FIRM</name>
<dbReference type="AlphaFoldDB" id="A0A3E3DWD1"/>
<dbReference type="InterPro" id="IPR013762">
    <property type="entry name" value="Integrase-like_cat_sf"/>
</dbReference>
<dbReference type="Pfam" id="PF00589">
    <property type="entry name" value="Phage_integrase"/>
    <property type="match status" value="1"/>
</dbReference>
<dbReference type="GO" id="GO:0003677">
    <property type="term" value="F:DNA binding"/>
    <property type="evidence" value="ECO:0007669"/>
    <property type="project" value="InterPro"/>
</dbReference>
<evidence type="ECO:0000256" key="1">
    <source>
        <dbReference type="ARBA" id="ARBA00023172"/>
    </source>
</evidence>
<dbReference type="Proteomes" id="UP000261032">
    <property type="component" value="Unassembled WGS sequence"/>
</dbReference>
<protein>
    <submittedName>
        <fullName evidence="3">Site-specific integrase</fullName>
    </submittedName>
</protein>
<dbReference type="GO" id="GO:0006310">
    <property type="term" value="P:DNA recombination"/>
    <property type="evidence" value="ECO:0007669"/>
    <property type="project" value="UniProtKB-KW"/>
</dbReference>
<comment type="caution">
    <text evidence="3">The sequence shown here is derived from an EMBL/GenBank/DDBJ whole genome shotgun (WGS) entry which is preliminary data.</text>
</comment>
<dbReference type="InterPro" id="IPR002104">
    <property type="entry name" value="Integrase_catalytic"/>
</dbReference>
<organism evidence="3 4">
    <name type="scientific">Thomasclavelia ramosa</name>
    <dbReference type="NCBI Taxonomy" id="1547"/>
    <lineage>
        <taxon>Bacteria</taxon>
        <taxon>Bacillati</taxon>
        <taxon>Bacillota</taxon>
        <taxon>Erysipelotrichia</taxon>
        <taxon>Erysipelotrichales</taxon>
        <taxon>Coprobacillaceae</taxon>
        <taxon>Thomasclavelia</taxon>
    </lineage>
</organism>
<proteinExistence type="predicted"/>
<keyword evidence="1" id="KW-0233">DNA recombination</keyword>
<evidence type="ECO:0000259" key="2">
    <source>
        <dbReference type="PROSITE" id="PS51898"/>
    </source>
</evidence>
<dbReference type="SUPFAM" id="SSF56349">
    <property type="entry name" value="DNA breaking-rejoining enzymes"/>
    <property type="match status" value="1"/>
</dbReference>
<sequence length="191" mass="22704">MWKDIDLIEQTITINSTACRVRGRGQVVKEPKSFSSHRIIYINDSLNEMLLNYYLNRKPEYGSNINHHFVFGDTKMLSYSTLDRFFIKYKELSNVSNMNLHGFRHSHATMMLEITNDVYNVSKRLGHENIEITDTYLHVNDKIQREMAQKIERVVKDEEKNRIEDYLYDLKINLKKQMTKGSYSTEDIRKL</sequence>
<feature type="non-terminal residue" evidence="3">
    <location>
        <position position="191"/>
    </location>
</feature>